<name>A0AAW2ZDW9_9EUKA</name>
<evidence type="ECO:0000256" key="5">
    <source>
        <dbReference type="ARBA" id="ARBA00022989"/>
    </source>
</evidence>
<comment type="caution">
    <text evidence="8">The sequence shown here is derived from an EMBL/GenBank/DDBJ whole genome shotgun (WGS) entry which is preliminary data.</text>
</comment>
<evidence type="ECO:0000256" key="2">
    <source>
        <dbReference type="ARBA" id="ARBA00015652"/>
    </source>
</evidence>
<dbReference type="GO" id="GO:1905515">
    <property type="term" value="P:non-motile cilium assembly"/>
    <property type="evidence" value="ECO:0007669"/>
    <property type="project" value="TreeGrafter"/>
</dbReference>
<feature type="transmembrane region" description="Helical" evidence="7">
    <location>
        <begin position="98"/>
        <end position="116"/>
    </location>
</feature>
<keyword evidence="5 7" id="KW-1133">Transmembrane helix</keyword>
<feature type="transmembrane region" description="Helical" evidence="7">
    <location>
        <begin position="12"/>
        <end position="29"/>
    </location>
</feature>
<dbReference type="Proteomes" id="UP001431209">
    <property type="component" value="Unassembled WGS sequence"/>
</dbReference>
<evidence type="ECO:0000256" key="1">
    <source>
        <dbReference type="ARBA" id="ARBA00004141"/>
    </source>
</evidence>
<evidence type="ECO:0000313" key="8">
    <source>
        <dbReference type="EMBL" id="KAL0487035.1"/>
    </source>
</evidence>
<dbReference type="PANTHER" id="PTHR34341:SF1">
    <property type="entry name" value="TRANSMEMBRANE PROTEIN 107"/>
    <property type="match status" value="1"/>
</dbReference>
<evidence type="ECO:0000256" key="4">
    <source>
        <dbReference type="ARBA" id="ARBA00022794"/>
    </source>
</evidence>
<comment type="subcellular location">
    <subcellularLocation>
        <location evidence="1">Membrane</location>
        <topology evidence="1">Multi-pass membrane protein</topology>
    </subcellularLocation>
</comment>
<keyword evidence="9" id="KW-1185">Reference proteome</keyword>
<keyword evidence="4" id="KW-0970">Cilium biogenesis/degradation</keyword>
<protein>
    <recommendedName>
        <fullName evidence="2">Transmembrane protein 107</fullName>
    </recommendedName>
</protein>
<keyword evidence="3 7" id="KW-0812">Transmembrane</keyword>
<gene>
    <name evidence="8" type="ORF">AKO1_001356</name>
</gene>
<dbReference type="Pfam" id="PF14995">
    <property type="entry name" value="TMEM107"/>
    <property type="match status" value="1"/>
</dbReference>
<feature type="non-terminal residue" evidence="8">
    <location>
        <position position="1"/>
    </location>
</feature>
<feature type="transmembrane region" description="Helical" evidence="7">
    <location>
        <begin position="64"/>
        <end position="86"/>
    </location>
</feature>
<organism evidence="8 9">
    <name type="scientific">Acrasis kona</name>
    <dbReference type="NCBI Taxonomy" id="1008807"/>
    <lineage>
        <taxon>Eukaryota</taxon>
        <taxon>Discoba</taxon>
        <taxon>Heterolobosea</taxon>
        <taxon>Tetramitia</taxon>
        <taxon>Eutetramitia</taxon>
        <taxon>Acrasidae</taxon>
        <taxon>Acrasis</taxon>
    </lineage>
</organism>
<sequence length="151" mass="17119">RKSSAIDLLPTRFLITVGYLISIIVVLCSRNDNISSTIPFNNKFNEVSYNNTYILVYSQADTEVIVASSLTIGGLSVQLLGLVGGCTMFEPTNIVIEIFFNTIGGILSSSYLIWAWHFRSIWIIWALFNVIPTLLSLLYFYKIFCQRLVQY</sequence>
<proteinExistence type="predicted"/>
<dbReference type="InterPro" id="IPR029248">
    <property type="entry name" value="TMEM107"/>
</dbReference>
<evidence type="ECO:0000256" key="7">
    <source>
        <dbReference type="SAM" id="Phobius"/>
    </source>
</evidence>
<dbReference type="AlphaFoldDB" id="A0AAW2ZDW9"/>
<dbReference type="PANTHER" id="PTHR34341">
    <property type="entry name" value="TRANSMEMBRANE PROTEIN 107"/>
    <property type="match status" value="1"/>
</dbReference>
<dbReference type="GO" id="GO:0016020">
    <property type="term" value="C:membrane"/>
    <property type="evidence" value="ECO:0007669"/>
    <property type="project" value="UniProtKB-SubCell"/>
</dbReference>
<evidence type="ECO:0000256" key="3">
    <source>
        <dbReference type="ARBA" id="ARBA00022692"/>
    </source>
</evidence>
<evidence type="ECO:0000313" key="9">
    <source>
        <dbReference type="Proteomes" id="UP001431209"/>
    </source>
</evidence>
<reference evidence="8 9" key="1">
    <citation type="submission" date="2024-03" db="EMBL/GenBank/DDBJ databases">
        <title>The Acrasis kona genome and developmental transcriptomes reveal deep origins of eukaryotic multicellular pathways.</title>
        <authorList>
            <person name="Sheikh S."/>
            <person name="Fu C.-J."/>
            <person name="Brown M.W."/>
            <person name="Baldauf S.L."/>
        </authorList>
    </citation>
    <scope>NUCLEOTIDE SEQUENCE [LARGE SCALE GENOMIC DNA]</scope>
    <source>
        <strain evidence="8 9">ATCC MYA-3509</strain>
    </source>
</reference>
<accession>A0AAW2ZDW9</accession>
<dbReference type="GO" id="GO:0036038">
    <property type="term" value="C:MKS complex"/>
    <property type="evidence" value="ECO:0007669"/>
    <property type="project" value="TreeGrafter"/>
</dbReference>
<feature type="transmembrane region" description="Helical" evidence="7">
    <location>
        <begin position="122"/>
        <end position="141"/>
    </location>
</feature>
<keyword evidence="6 7" id="KW-0472">Membrane</keyword>
<dbReference type="GO" id="GO:1904491">
    <property type="term" value="P:protein localization to ciliary transition zone"/>
    <property type="evidence" value="ECO:0007669"/>
    <property type="project" value="TreeGrafter"/>
</dbReference>
<evidence type="ECO:0000256" key="6">
    <source>
        <dbReference type="ARBA" id="ARBA00023136"/>
    </source>
</evidence>
<dbReference type="EMBL" id="JAOPGA020001296">
    <property type="protein sequence ID" value="KAL0487035.1"/>
    <property type="molecule type" value="Genomic_DNA"/>
</dbReference>